<protein>
    <submittedName>
        <fullName evidence="1">RteC domain-containing protein</fullName>
    </submittedName>
</protein>
<proteinExistence type="predicted"/>
<dbReference type="RefSeq" id="WP_320184003.1">
    <property type="nucleotide sequence ID" value="NZ_CP138332.1"/>
</dbReference>
<keyword evidence="2" id="KW-1185">Reference proteome</keyword>
<dbReference type="Proteomes" id="UP001597525">
    <property type="component" value="Unassembled WGS sequence"/>
</dbReference>
<evidence type="ECO:0000313" key="1">
    <source>
        <dbReference type="EMBL" id="MFD2966212.1"/>
    </source>
</evidence>
<dbReference type="InterPro" id="IPR018534">
    <property type="entry name" value="Tet_reg_excision_RteC"/>
</dbReference>
<comment type="caution">
    <text evidence="1">The sequence shown here is derived from an EMBL/GenBank/DDBJ whole genome shotgun (WGS) entry which is preliminary data.</text>
</comment>
<organism evidence="1 2">
    <name type="scientific">Sphingobacterium bambusae</name>
    <dbReference type="NCBI Taxonomy" id="662858"/>
    <lineage>
        <taxon>Bacteria</taxon>
        <taxon>Pseudomonadati</taxon>
        <taxon>Bacteroidota</taxon>
        <taxon>Sphingobacteriia</taxon>
        <taxon>Sphingobacteriales</taxon>
        <taxon>Sphingobacteriaceae</taxon>
        <taxon>Sphingobacterium</taxon>
    </lineage>
</organism>
<accession>A0ABW6BB54</accession>
<reference evidence="2" key="1">
    <citation type="journal article" date="2019" name="Int. J. Syst. Evol. Microbiol.">
        <title>The Global Catalogue of Microorganisms (GCM) 10K type strain sequencing project: providing services to taxonomists for standard genome sequencing and annotation.</title>
        <authorList>
            <consortium name="The Broad Institute Genomics Platform"/>
            <consortium name="The Broad Institute Genome Sequencing Center for Infectious Disease"/>
            <person name="Wu L."/>
            <person name="Ma J."/>
        </authorList>
    </citation>
    <scope>NUCLEOTIDE SEQUENCE [LARGE SCALE GENOMIC DNA]</scope>
    <source>
        <strain evidence="2">KCTC 22814</strain>
    </source>
</reference>
<gene>
    <name evidence="1" type="ORF">ACFS7Y_02380</name>
</gene>
<dbReference type="EMBL" id="JBHUPB010000003">
    <property type="protein sequence ID" value="MFD2966212.1"/>
    <property type="molecule type" value="Genomic_DNA"/>
</dbReference>
<sequence length="283" mass="33548">MFEKVFEHFYDSMYAELDRLSAQTETSPERLEASLKCIEDTMEMLFAYLDAHPISDEPAEINFFKYVKPKFQSWQIYVLELHQLLVAEPIGTREVVNTYYKDELAAIERFFKRHLFLYQYYVTGEDAKDAAFFLRKNIGKFPLGQESVSGRLRRYSSSMDFMFAKFRAMEMTRDFILSRLKLLENRYEELALSTALKRKRRWWSGDKAELVELVYGLYLTGRINDGKADIGEIIEWLEDSLNIDLRQAYRIFLDIKRRKKISHTKFLDEMSKAIERSIQTGNS</sequence>
<name>A0ABW6BB54_9SPHI</name>
<dbReference type="Pfam" id="PF09357">
    <property type="entry name" value="RteC"/>
    <property type="match status" value="1"/>
</dbReference>
<evidence type="ECO:0000313" key="2">
    <source>
        <dbReference type="Proteomes" id="UP001597525"/>
    </source>
</evidence>